<sequence>MTRRDLNFFNKLHVPPAKTSLIKVLIYVAGIVATAAMVFLVYYFTTQNTMLSREIAQANLTLKSPEIAKQISEVNAIQGSLMEVGKDQELFTRLEGDFKRVHRVNKAFMTFLQKKLTTNISFEEISITNDSVTIAGLSNQRLSIAKFEEELRKSEKFNHILVNDISLHDQLTLEETNPVYSFNIQITTKDVSFDE</sequence>
<name>A0ABT1WL30_9LACT</name>
<evidence type="ECO:0000313" key="3">
    <source>
        <dbReference type="Proteomes" id="UP001059480"/>
    </source>
</evidence>
<dbReference type="RefSeq" id="WP_256944338.1">
    <property type="nucleotide sequence ID" value="NZ_JANHNZ010000001.1"/>
</dbReference>
<keyword evidence="1" id="KW-0812">Transmembrane</keyword>
<dbReference type="InterPro" id="IPR052534">
    <property type="entry name" value="Extracell_DNA_Util/SecSys_Comp"/>
</dbReference>
<reference evidence="2" key="1">
    <citation type="submission" date="2022-07" db="EMBL/GenBank/DDBJ databases">
        <authorList>
            <person name="Jung M.-Y."/>
            <person name="Lee M."/>
        </authorList>
    </citation>
    <scope>NUCLEOTIDE SEQUENCE</scope>
    <source>
        <strain evidence="2">S8</strain>
    </source>
</reference>
<reference evidence="2" key="3">
    <citation type="journal article" date="2023" name="Microbiol. Resour. Announc.">
        <title>Draft Genome Sequence of Granulicatella sp. Strain S8, Isolated from a Marine Fish, Seriola quinqueradiata.</title>
        <authorList>
            <person name="Lee M."/>
            <person name="Farooq A."/>
            <person name="Jeong J.B."/>
            <person name="Jung M.Y."/>
        </authorList>
    </citation>
    <scope>NUCLEOTIDE SEQUENCE</scope>
    <source>
        <strain evidence="2">S8</strain>
    </source>
</reference>
<dbReference type="PANTHER" id="PTHR40278:SF1">
    <property type="entry name" value="DNA UTILIZATION PROTEIN HOFN"/>
    <property type="match status" value="1"/>
</dbReference>
<protein>
    <submittedName>
        <fullName evidence="2">PilN domain-containing protein</fullName>
    </submittedName>
</protein>
<evidence type="ECO:0000256" key="1">
    <source>
        <dbReference type="SAM" id="Phobius"/>
    </source>
</evidence>
<dbReference type="Pfam" id="PF05137">
    <property type="entry name" value="PilN"/>
    <property type="match status" value="1"/>
</dbReference>
<comment type="caution">
    <text evidence="2">The sequence shown here is derived from an EMBL/GenBank/DDBJ whole genome shotgun (WGS) entry which is preliminary data.</text>
</comment>
<evidence type="ECO:0000313" key="2">
    <source>
        <dbReference type="EMBL" id="MCQ9209232.1"/>
    </source>
</evidence>
<organism evidence="2 3">
    <name type="scientific">Granulicatella seriolae</name>
    <dbReference type="NCBI Taxonomy" id="2967226"/>
    <lineage>
        <taxon>Bacteria</taxon>
        <taxon>Bacillati</taxon>
        <taxon>Bacillota</taxon>
        <taxon>Bacilli</taxon>
        <taxon>Lactobacillales</taxon>
        <taxon>Carnobacteriaceae</taxon>
        <taxon>Granulicatella</taxon>
    </lineage>
</organism>
<keyword evidence="3" id="KW-1185">Reference proteome</keyword>
<proteinExistence type="predicted"/>
<keyword evidence="1" id="KW-0472">Membrane</keyword>
<accession>A0ABT1WL30</accession>
<feature type="transmembrane region" description="Helical" evidence="1">
    <location>
        <begin position="21"/>
        <end position="44"/>
    </location>
</feature>
<gene>
    <name evidence="2" type="ORF">NPA36_01450</name>
</gene>
<dbReference type="Proteomes" id="UP001059480">
    <property type="component" value="Unassembled WGS sequence"/>
</dbReference>
<dbReference type="PANTHER" id="PTHR40278">
    <property type="entry name" value="DNA UTILIZATION PROTEIN HOFN"/>
    <property type="match status" value="1"/>
</dbReference>
<dbReference type="InterPro" id="IPR007813">
    <property type="entry name" value="PilN"/>
</dbReference>
<dbReference type="EMBL" id="JANHNZ010000001">
    <property type="protein sequence ID" value="MCQ9209232.1"/>
    <property type="molecule type" value="Genomic_DNA"/>
</dbReference>
<keyword evidence="1" id="KW-1133">Transmembrane helix</keyword>
<reference evidence="2" key="2">
    <citation type="journal article" date="2023" name="Curr. Microbiol.">
        <title>Granulicatella seriolae sp. nov., a Novel Facultative Anaerobe Isolated from Yellowtail Marine Fish.</title>
        <authorList>
            <person name="Lee M."/>
            <person name="Choi Y.J."/>
            <person name="Farooq A."/>
            <person name="Jeong J.B."/>
            <person name="Jung M.Y."/>
        </authorList>
    </citation>
    <scope>NUCLEOTIDE SEQUENCE</scope>
    <source>
        <strain evidence="2">S8</strain>
    </source>
</reference>